<dbReference type="InterPro" id="IPR014349">
    <property type="entry name" value="Rieske_Fe-S_prot"/>
</dbReference>
<evidence type="ECO:0000256" key="10">
    <source>
        <dbReference type="ARBA" id="ARBA00034078"/>
    </source>
</evidence>
<dbReference type="SUPFAM" id="SSF50022">
    <property type="entry name" value="ISP domain"/>
    <property type="match status" value="1"/>
</dbReference>
<dbReference type="Gene3D" id="2.102.10.10">
    <property type="entry name" value="Rieske [2Fe-2S] iron-sulphur domain"/>
    <property type="match status" value="1"/>
</dbReference>
<dbReference type="FunFam" id="2.102.10.10:FF:000006">
    <property type="entry name" value="Menaquinol-cytochrome c reductase, iron-sulfur subunit"/>
    <property type="match status" value="1"/>
</dbReference>
<dbReference type="AlphaFoldDB" id="A0A1X7JET5"/>
<evidence type="ECO:0000256" key="7">
    <source>
        <dbReference type="ARBA" id="ARBA00023004"/>
    </source>
</evidence>
<keyword evidence="2" id="KW-0813">Transport</keyword>
<dbReference type="OrthoDB" id="9767869at2"/>
<keyword evidence="8" id="KW-0411">Iron-sulfur</keyword>
<evidence type="ECO:0000256" key="1">
    <source>
        <dbReference type="ARBA" id="ARBA00010651"/>
    </source>
</evidence>
<evidence type="ECO:0000256" key="8">
    <source>
        <dbReference type="ARBA" id="ARBA00023014"/>
    </source>
</evidence>
<accession>A0A1X7JET5</accession>
<comment type="subunit">
    <text evidence="12">The main subunits of the menaquinol:cytochrome c complex are a Rieske-type iron-sulfur protein (QcrA), a cytochrome b (QcrB) and a cytochrome c (QcrC).</text>
</comment>
<dbReference type="InterPro" id="IPR036922">
    <property type="entry name" value="Rieske_2Fe-2S_sf"/>
</dbReference>
<dbReference type="PROSITE" id="PS51318">
    <property type="entry name" value="TAT"/>
    <property type="match status" value="1"/>
</dbReference>
<protein>
    <recommendedName>
        <fullName evidence="13">Menaquinol:cytochrome c reductase iron-sulfur subunit</fullName>
    </recommendedName>
    <alternativeName>
        <fullName evidence="15">Cytochrome bc complex, iron-sulfur subunit</fullName>
    </alternativeName>
    <alternativeName>
        <fullName evidence="14">Rieske iron-sulfur protein QcrA</fullName>
    </alternativeName>
</protein>
<gene>
    <name evidence="19" type="ORF">SAMN06295960_1517</name>
</gene>
<sequence>MSKPHENEHNPHGPTARKEMSRRQFLSYTLGGASAFMIGGAALPMVRFAVDPLLQKKTDSDYVKVVEVSKLTAEPQEFNFEVLQVDGWYESKPTMTAWICKDEKGILALSPTCKHLGCTVSWNNNEKFKDQYFCPCHGAHYTKEGKQLAVARAPLDEYKVKVSEDGFVYLGSKQSNTRVQ</sequence>
<dbReference type="PANTHER" id="PTHR10134">
    <property type="entry name" value="CYTOCHROME B-C1 COMPLEX SUBUNIT RIESKE, MITOCHONDRIAL"/>
    <property type="match status" value="1"/>
</dbReference>
<evidence type="ECO:0000313" key="20">
    <source>
        <dbReference type="Proteomes" id="UP000193834"/>
    </source>
</evidence>
<dbReference type="GO" id="GO:0051537">
    <property type="term" value="F:2 iron, 2 sulfur cluster binding"/>
    <property type="evidence" value="ECO:0007669"/>
    <property type="project" value="UniProtKB-KW"/>
</dbReference>
<evidence type="ECO:0000256" key="14">
    <source>
        <dbReference type="ARBA" id="ARBA00075320"/>
    </source>
</evidence>
<comment type="function">
    <text evidence="11">Component of the menaquinol:cytochrome c reductase complex. The Rieske protein is a high potential 2Fe-2S protein.</text>
</comment>
<keyword evidence="20" id="KW-1185">Reference proteome</keyword>
<evidence type="ECO:0000259" key="18">
    <source>
        <dbReference type="PROSITE" id="PS51296"/>
    </source>
</evidence>
<dbReference type="PROSITE" id="PS51296">
    <property type="entry name" value="RIESKE"/>
    <property type="match status" value="1"/>
</dbReference>
<evidence type="ECO:0000256" key="9">
    <source>
        <dbReference type="ARBA" id="ARBA00023157"/>
    </source>
</evidence>
<evidence type="ECO:0000256" key="3">
    <source>
        <dbReference type="ARBA" id="ARBA00022714"/>
    </source>
</evidence>
<evidence type="ECO:0000256" key="4">
    <source>
        <dbReference type="ARBA" id="ARBA00022723"/>
    </source>
</evidence>
<keyword evidence="17" id="KW-0472">Membrane</keyword>
<keyword evidence="17" id="KW-1133">Transmembrane helix</keyword>
<evidence type="ECO:0000256" key="13">
    <source>
        <dbReference type="ARBA" id="ARBA00067741"/>
    </source>
</evidence>
<evidence type="ECO:0000256" key="2">
    <source>
        <dbReference type="ARBA" id="ARBA00022448"/>
    </source>
</evidence>
<dbReference type="GO" id="GO:0004497">
    <property type="term" value="F:monooxygenase activity"/>
    <property type="evidence" value="ECO:0007669"/>
    <property type="project" value="UniProtKB-ARBA"/>
</dbReference>
<evidence type="ECO:0000256" key="6">
    <source>
        <dbReference type="ARBA" id="ARBA00023002"/>
    </source>
</evidence>
<organism evidence="19 20">
    <name type="scientific">Paenibacillus aquistagni</name>
    <dbReference type="NCBI Taxonomy" id="1852522"/>
    <lineage>
        <taxon>Bacteria</taxon>
        <taxon>Bacillati</taxon>
        <taxon>Bacillota</taxon>
        <taxon>Bacilli</taxon>
        <taxon>Bacillales</taxon>
        <taxon>Paenibacillaceae</taxon>
        <taxon>Paenibacillus</taxon>
    </lineage>
</organism>
<dbReference type="InterPro" id="IPR006311">
    <property type="entry name" value="TAT_signal"/>
</dbReference>
<feature type="domain" description="Rieske" evidence="18">
    <location>
        <begin position="99"/>
        <end position="169"/>
    </location>
</feature>
<evidence type="ECO:0000256" key="12">
    <source>
        <dbReference type="ARBA" id="ARBA00064458"/>
    </source>
</evidence>
<keyword evidence="17" id="KW-0812">Transmembrane</keyword>
<dbReference type="RefSeq" id="WP_085493652.1">
    <property type="nucleotide sequence ID" value="NZ_FXAZ01000001.1"/>
</dbReference>
<evidence type="ECO:0000256" key="5">
    <source>
        <dbReference type="ARBA" id="ARBA00022982"/>
    </source>
</evidence>
<keyword evidence="3" id="KW-0001">2Fe-2S</keyword>
<dbReference type="GO" id="GO:0016020">
    <property type="term" value="C:membrane"/>
    <property type="evidence" value="ECO:0007669"/>
    <property type="project" value="InterPro"/>
</dbReference>
<dbReference type="Pfam" id="PF00355">
    <property type="entry name" value="Rieske"/>
    <property type="match status" value="1"/>
</dbReference>
<comment type="cofactor">
    <cofactor evidence="10">
        <name>[2Fe-2S] cluster</name>
        <dbReference type="ChEBI" id="CHEBI:190135"/>
    </cofactor>
</comment>
<proteinExistence type="inferred from homology"/>
<dbReference type="Proteomes" id="UP000193834">
    <property type="component" value="Unassembled WGS sequence"/>
</dbReference>
<dbReference type="EMBL" id="FXAZ01000001">
    <property type="protein sequence ID" value="SMG26537.1"/>
    <property type="molecule type" value="Genomic_DNA"/>
</dbReference>
<keyword evidence="4" id="KW-0479">Metal-binding</keyword>
<dbReference type="PRINTS" id="PR00162">
    <property type="entry name" value="RIESKE"/>
</dbReference>
<dbReference type="GO" id="GO:0016705">
    <property type="term" value="F:oxidoreductase activity, acting on paired donors, with incorporation or reduction of molecular oxygen"/>
    <property type="evidence" value="ECO:0007669"/>
    <property type="project" value="UniProtKB-ARBA"/>
</dbReference>
<comment type="similarity">
    <text evidence="1">Belongs to the Rieske iron-sulfur protein family.</text>
</comment>
<evidence type="ECO:0000256" key="11">
    <source>
        <dbReference type="ARBA" id="ARBA00055683"/>
    </source>
</evidence>
<keyword evidence="7" id="KW-0408">Iron</keyword>
<keyword evidence="9" id="KW-1015">Disulfide bond</keyword>
<keyword evidence="6" id="KW-0560">Oxidoreductase</keyword>
<feature type="transmembrane region" description="Helical" evidence="17">
    <location>
        <begin position="25"/>
        <end position="46"/>
    </location>
</feature>
<evidence type="ECO:0000256" key="17">
    <source>
        <dbReference type="SAM" id="Phobius"/>
    </source>
</evidence>
<evidence type="ECO:0000256" key="16">
    <source>
        <dbReference type="SAM" id="MobiDB-lite"/>
    </source>
</evidence>
<keyword evidence="5" id="KW-0249">Electron transport</keyword>
<feature type="region of interest" description="Disordered" evidence="16">
    <location>
        <begin position="1"/>
        <end position="21"/>
    </location>
</feature>
<evidence type="ECO:0000256" key="15">
    <source>
        <dbReference type="ARBA" id="ARBA00076330"/>
    </source>
</evidence>
<dbReference type="InterPro" id="IPR005805">
    <property type="entry name" value="Rieske_Fe-S_prot_C"/>
</dbReference>
<dbReference type="STRING" id="1852522.SAMN06295960_1517"/>
<reference evidence="19 20" key="1">
    <citation type="submission" date="2017-04" db="EMBL/GenBank/DDBJ databases">
        <authorList>
            <person name="Afonso C.L."/>
            <person name="Miller P.J."/>
            <person name="Scott M.A."/>
            <person name="Spackman E."/>
            <person name="Goraichik I."/>
            <person name="Dimitrov K.M."/>
            <person name="Suarez D.L."/>
            <person name="Swayne D.E."/>
        </authorList>
    </citation>
    <scope>NUCLEOTIDE SEQUENCE [LARGE SCALE GENOMIC DNA]</scope>
    <source>
        <strain evidence="19 20">11</strain>
    </source>
</reference>
<dbReference type="GO" id="GO:0046872">
    <property type="term" value="F:metal ion binding"/>
    <property type="evidence" value="ECO:0007669"/>
    <property type="project" value="UniProtKB-KW"/>
</dbReference>
<dbReference type="InterPro" id="IPR017941">
    <property type="entry name" value="Rieske_2Fe-2S"/>
</dbReference>
<name>A0A1X7JET5_9BACL</name>
<evidence type="ECO:0000313" key="19">
    <source>
        <dbReference type="EMBL" id="SMG26537.1"/>
    </source>
</evidence>